<organism evidence="6 7">
    <name type="scientific">Caulobacter segnis</name>
    <dbReference type="NCBI Taxonomy" id="88688"/>
    <lineage>
        <taxon>Bacteria</taxon>
        <taxon>Pseudomonadati</taxon>
        <taxon>Pseudomonadota</taxon>
        <taxon>Alphaproteobacteria</taxon>
        <taxon>Caulobacterales</taxon>
        <taxon>Caulobacteraceae</taxon>
        <taxon>Caulobacter</taxon>
    </lineage>
</organism>
<dbReference type="GO" id="GO:0110001">
    <property type="term" value="C:toxin-antitoxin complex"/>
    <property type="evidence" value="ECO:0007669"/>
    <property type="project" value="InterPro"/>
</dbReference>
<evidence type="ECO:0000313" key="6">
    <source>
        <dbReference type="EMBL" id="PZR37382.1"/>
    </source>
</evidence>
<keyword evidence="2" id="KW-1277">Toxin-antitoxin system</keyword>
<comment type="caution">
    <text evidence="6">The sequence shown here is derived from an EMBL/GenBank/DDBJ whole genome shotgun (WGS) entry which is preliminary data.</text>
</comment>
<sequence>MSKTSRDAAARLGDIEKAIQRIRLYPAGLDADGLEASFMAFDAVLMNIQVIGESVSKLPDSLKAVVDPAPPWTQIVAVRNLVSHGYPDVDPDVIWTIVTTRLEDLEVAVDQMSRALATR</sequence>
<dbReference type="InterPro" id="IPR008201">
    <property type="entry name" value="HepT-like"/>
</dbReference>
<dbReference type="GO" id="GO:0004540">
    <property type="term" value="F:RNA nuclease activity"/>
    <property type="evidence" value="ECO:0007669"/>
    <property type="project" value="InterPro"/>
</dbReference>
<dbReference type="AlphaFoldDB" id="A0A2W5VDN0"/>
<gene>
    <name evidence="6" type="ORF">DI526_00345</name>
</gene>
<evidence type="ECO:0000256" key="3">
    <source>
        <dbReference type="ARBA" id="ARBA00022722"/>
    </source>
</evidence>
<dbReference type="Proteomes" id="UP000249393">
    <property type="component" value="Unassembled WGS sequence"/>
</dbReference>
<dbReference type="EMBL" id="QFQZ01000001">
    <property type="protein sequence ID" value="PZR37382.1"/>
    <property type="molecule type" value="Genomic_DNA"/>
</dbReference>
<proteinExistence type="predicted"/>
<dbReference type="PANTHER" id="PTHR34139:SF1">
    <property type="entry name" value="RNASE MJ1380-RELATED"/>
    <property type="match status" value="1"/>
</dbReference>
<dbReference type="GO" id="GO:0000166">
    <property type="term" value="F:nucleotide binding"/>
    <property type="evidence" value="ECO:0007669"/>
    <property type="project" value="UniProtKB-KW"/>
</dbReference>
<evidence type="ECO:0000256" key="4">
    <source>
        <dbReference type="ARBA" id="ARBA00022741"/>
    </source>
</evidence>
<accession>A0A2W5VDN0</accession>
<dbReference type="GO" id="GO:0016787">
    <property type="term" value="F:hydrolase activity"/>
    <property type="evidence" value="ECO:0007669"/>
    <property type="project" value="UniProtKB-KW"/>
</dbReference>
<evidence type="ECO:0000313" key="7">
    <source>
        <dbReference type="Proteomes" id="UP000249393"/>
    </source>
</evidence>
<reference evidence="6 7" key="1">
    <citation type="submission" date="2017-08" db="EMBL/GenBank/DDBJ databases">
        <title>Infants hospitalized years apart are colonized by the same room-sourced microbial strains.</title>
        <authorList>
            <person name="Brooks B."/>
            <person name="Olm M.R."/>
            <person name="Firek B.A."/>
            <person name="Baker R."/>
            <person name="Thomas B.C."/>
            <person name="Morowitz M.J."/>
            <person name="Banfield J.F."/>
        </authorList>
    </citation>
    <scope>NUCLEOTIDE SEQUENCE [LARGE SCALE GENOMIC DNA]</scope>
    <source>
        <strain evidence="6">S2_003_000_R2_4</strain>
    </source>
</reference>
<dbReference type="Pfam" id="PF01934">
    <property type="entry name" value="HepT-like"/>
    <property type="match status" value="1"/>
</dbReference>
<evidence type="ECO:0000256" key="5">
    <source>
        <dbReference type="ARBA" id="ARBA00022801"/>
    </source>
</evidence>
<keyword evidence="3" id="KW-0540">Nuclease</keyword>
<keyword evidence="5" id="KW-0378">Hydrolase</keyword>
<evidence type="ECO:0000256" key="2">
    <source>
        <dbReference type="ARBA" id="ARBA00022649"/>
    </source>
</evidence>
<dbReference type="PANTHER" id="PTHR34139">
    <property type="entry name" value="UPF0331 PROTEIN MJ0127"/>
    <property type="match status" value="1"/>
</dbReference>
<name>A0A2W5VDN0_9CAUL</name>
<dbReference type="InterPro" id="IPR051813">
    <property type="entry name" value="HepT_RNase_toxin"/>
</dbReference>
<evidence type="ECO:0000256" key="1">
    <source>
        <dbReference type="ARBA" id="ARBA00022553"/>
    </source>
</evidence>
<protein>
    <submittedName>
        <fullName evidence="6">DUF86 domain-containing protein</fullName>
    </submittedName>
</protein>
<keyword evidence="4" id="KW-0547">Nucleotide-binding</keyword>
<dbReference type="RefSeq" id="WP_304272653.1">
    <property type="nucleotide sequence ID" value="NZ_QFQZ01000001.1"/>
</dbReference>
<keyword evidence="1" id="KW-0597">Phosphoprotein</keyword>